<name>L0R3L0_LIMFE</name>
<dbReference type="AlphaFoldDB" id="L0R3L0"/>
<sequence length="129" mass="15081">ILRVVGHLIAGYFSALAKSSNHRILQRNTNSLPLLAEFAVVKKSRLVLDQSAYRKRRPDSSHKSQIQRPVRATWGGLGYDRCQRRSMIGVMPLDHQYHGQHQRGLRLFDKKHIRRKYSMRVLVVIARRR</sequence>
<organism evidence="1">
    <name type="scientific">Limosilactobacillus fermentum</name>
    <name type="common">Lactobacillus fermentum</name>
    <dbReference type="NCBI Taxonomy" id="1613"/>
    <lineage>
        <taxon>Bacteria</taxon>
        <taxon>Bacillati</taxon>
        <taxon>Bacillota</taxon>
        <taxon>Bacilli</taxon>
        <taxon>Lactobacillales</taxon>
        <taxon>Lactobacillaceae</taxon>
        <taxon>Limosilactobacillus</taxon>
    </lineage>
</organism>
<reference evidence="1" key="1">
    <citation type="submission" date="2012-10" db="EMBL/GenBank/DDBJ databases">
        <authorList>
            <person name="Turpin W."/>
        </authorList>
    </citation>
    <scope>NUCLEOTIDE SEQUENCE</scope>
    <source>
        <strain evidence="1">3.9.2</strain>
    </source>
</reference>
<proteinExistence type="predicted"/>
<evidence type="ECO:0000313" key="1">
    <source>
        <dbReference type="EMBL" id="CCO02595.1"/>
    </source>
</evidence>
<accession>L0R3L0</accession>
<reference evidence="1" key="2">
    <citation type="submission" date="2013-01" db="EMBL/GenBank/DDBJ databases">
        <title>The lactic acid bacteria isolated from a cereal based fermented slurry are able to produce carotenoids in a food matrix.</title>
        <authorList>
            <person name="Williams Turpin W.T."/>
            <person name="Cecile Renaud C.R."/>
            <person name="Sylvie Avallone S.A."/>
            <person name="Aayah Hammoumi A.H."/>
            <person name="Christele Humblot C.H."/>
        </authorList>
    </citation>
    <scope>NUCLEOTIDE SEQUENCE</scope>
    <source>
        <strain evidence="1">3.9.2</strain>
    </source>
</reference>
<feature type="non-terminal residue" evidence="1">
    <location>
        <position position="129"/>
    </location>
</feature>
<dbReference type="EMBL" id="HF546058">
    <property type="protein sequence ID" value="CCO02595.1"/>
    <property type="molecule type" value="Genomic_DNA"/>
</dbReference>
<feature type="non-terminal residue" evidence="1">
    <location>
        <position position="1"/>
    </location>
</feature>
<gene>
    <name evidence="1" type="primary">crtM</name>
</gene>
<protein>
    <submittedName>
        <fullName evidence="1">Phytoene synthase</fullName>
    </submittedName>
</protein>